<evidence type="ECO:0000256" key="2">
    <source>
        <dbReference type="ARBA" id="ARBA00022617"/>
    </source>
</evidence>
<dbReference type="RefSeq" id="WP_111331769.1">
    <property type="nucleotide sequence ID" value="NZ_CP030032.1"/>
</dbReference>
<evidence type="ECO:0000256" key="4">
    <source>
        <dbReference type="ARBA" id="ARBA00023004"/>
    </source>
</evidence>
<name>A0A2Z4FHI4_9DELT</name>
<dbReference type="SUPFAM" id="SSF46458">
    <property type="entry name" value="Globin-like"/>
    <property type="match status" value="1"/>
</dbReference>
<dbReference type="InterPro" id="IPR012292">
    <property type="entry name" value="Globin/Proto"/>
</dbReference>
<keyword evidence="1" id="KW-0813">Transport</keyword>
<reference evidence="5 6" key="1">
    <citation type="submission" date="2018-06" db="EMBL/GenBank/DDBJ databases">
        <title>Lujinxingia sediminis gen. nov. sp. nov., a new facultative anaerobic member of the class Deltaproteobacteria, and proposal of Lujinxingaceae fam. nov.</title>
        <authorList>
            <person name="Guo L.-Y."/>
            <person name="Li C.-M."/>
            <person name="Wang S."/>
            <person name="Du Z.-J."/>
        </authorList>
    </citation>
    <scope>NUCLEOTIDE SEQUENCE [LARGE SCALE GENOMIC DNA]</scope>
    <source>
        <strain evidence="5 6">FA350</strain>
    </source>
</reference>
<dbReference type="InterPro" id="IPR009050">
    <property type="entry name" value="Globin-like_sf"/>
</dbReference>
<evidence type="ECO:0000313" key="5">
    <source>
        <dbReference type="EMBL" id="AWV88215.1"/>
    </source>
</evidence>
<protein>
    <submittedName>
        <fullName evidence="5">Uncharacterized protein</fullName>
    </submittedName>
</protein>
<keyword evidence="3" id="KW-0479">Metal-binding</keyword>
<dbReference type="Pfam" id="PF01152">
    <property type="entry name" value="Bac_globin"/>
    <property type="match status" value="1"/>
</dbReference>
<dbReference type="Proteomes" id="UP000249799">
    <property type="component" value="Chromosome"/>
</dbReference>
<gene>
    <name evidence="5" type="ORF">DN745_02215</name>
</gene>
<accession>A0A2Z4FHI4</accession>
<sequence>MAAKTQQDWSLCEELGGFERLQEMMYVFYRRVFADIMIGFMFVNIDLDQIVASQVQYMRARLGNEKLAYTGKPIRAGHQKFPILVGHFDRRHQILKDVLREFEVPAHVFDAWVELELSLRDLVIRTGAEARDKILNPTEDDQR</sequence>
<keyword evidence="2" id="KW-0349">Heme</keyword>
<dbReference type="AlphaFoldDB" id="A0A2Z4FHI4"/>
<organism evidence="5 6">
    <name type="scientific">Bradymonas sediminis</name>
    <dbReference type="NCBI Taxonomy" id="1548548"/>
    <lineage>
        <taxon>Bacteria</taxon>
        <taxon>Deltaproteobacteria</taxon>
        <taxon>Bradymonadales</taxon>
        <taxon>Bradymonadaceae</taxon>
        <taxon>Bradymonas</taxon>
    </lineage>
</organism>
<proteinExistence type="predicted"/>
<dbReference type="GO" id="GO:0020037">
    <property type="term" value="F:heme binding"/>
    <property type="evidence" value="ECO:0007669"/>
    <property type="project" value="InterPro"/>
</dbReference>
<dbReference type="OrthoDB" id="9798157at2"/>
<dbReference type="GO" id="GO:0019825">
    <property type="term" value="F:oxygen binding"/>
    <property type="evidence" value="ECO:0007669"/>
    <property type="project" value="InterPro"/>
</dbReference>
<keyword evidence="4" id="KW-0408">Iron</keyword>
<evidence type="ECO:0000313" key="6">
    <source>
        <dbReference type="Proteomes" id="UP000249799"/>
    </source>
</evidence>
<keyword evidence="6" id="KW-1185">Reference proteome</keyword>
<dbReference type="KEGG" id="bsed:DN745_02215"/>
<evidence type="ECO:0000256" key="1">
    <source>
        <dbReference type="ARBA" id="ARBA00022448"/>
    </source>
</evidence>
<dbReference type="EMBL" id="CP030032">
    <property type="protein sequence ID" value="AWV88215.1"/>
    <property type="molecule type" value="Genomic_DNA"/>
</dbReference>
<dbReference type="Gene3D" id="1.10.490.10">
    <property type="entry name" value="Globins"/>
    <property type="match status" value="1"/>
</dbReference>
<evidence type="ECO:0000256" key="3">
    <source>
        <dbReference type="ARBA" id="ARBA00022723"/>
    </source>
</evidence>
<dbReference type="GO" id="GO:0046872">
    <property type="term" value="F:metal ion binding"/>
    <property type="evidence" value="ECO:0007669"/>
    <property type="project" value="UniProtKB-KW"/>
</dbReference>
<dbReference type="InterPro" id="IPR001486">
    <property type="entry name" value="Hemoglobin_trunc"/>
</dbReference>